<comment type="similarity">
    <text evidence="2">Belongs to the bacterial solute-binding protein 5 family.</text>
</comment>
<sequence length="500" mass="55053">MIFRTFAISARKHMLLALAVLLLSVANAFAARSDLTLGMVLEPPHLDPTAGAAAAIDEIVYANIFEGLTRIAPSGEVKPALAERWEISPDQKTYVFHLHRHVKFHDGAAFEADDVKFSLDRARAPDSTNAQKTLFAAIDHVDVIDPATVEVTLKYPSGDFLYNMAWGDAVIVSRASAATNREKPVGTGPFKFQNWAKGSQIVLAENPDYWGGKPALEKATFRFIPDPAAATTALLAGDVQAFPSFPAPEAVPQFQADPRFQVVIGTTEGETILAENNARPPFDNPKVRQAVAHAIDRRAVIDGAMFGLATPIGSFLPPHHPAYVDLTDERKYDPELAKKLLAEAGFPDGFRTTLKLPPPVYARRGGEIVAAQLRAVGIDAQIIPIEWAQWLDQVFKGKDYDLTIIAHTEPNDLNIFARDDYYFNYHSPAFKALIAQIEATSDAAERNELYQRAQEILSSDAPVAFLFQLPKLGIWDAKLQGLWKNYPIQANDLTAVKWTE</sequence>
<dbReference type="Gene3D" id="3.10.105.10">
    <property type="entry name" value="Dipeptide-binding Protein, Domain 3"/>
    <property type="match status" value="1"/>
</dbReference>
<dbReference type="InterPro" id="IPR039424">
    <property type="entry name" value="SBP_5"/>
</dbReference>
<dbReference type="InterPro" id="IPR030678">
    <property type="entry name" value="Peptide/Ni-bd"/>
</dbReference>
<dbReference type="CDD" id="cd08494">
    <property type="entry name" value="PBP2_NikA_DppA_OppA_like_6"/>
    <property type="match status" value="1"/>
</dbReference>
<proteinExistence type="inferred from homology"/>
<keyword evidence="7" id="KW-1185">Reference proteome</keyword>
<feature type="domain" description="Solute-binding protein family 5" evidence="5">
    <location>
        <begin position="76"/>
        <end position="406"/>
    </location>
</feature>
<gene>
    <name evidence="6" type="ORF">PPNSA23_22890</name>
</gene>
<keyword evidence="3 4" id="KW-0732">Signal</keyword>
<protein>
    <submittedName>
        <fullName evidence="6">ABC transporter substrate-binding protein</fullName>
    </submittedName>
</protein>
<dbReference type="Pfam" id="PF00496">
    <property type="entry name" value="SBP_bac_5"/>
    <property type="match status" value="1"/>
</dbReference>
<dbReference type="RefSeq" id="WP_407864994.1">
    <property type="nucleotide sequence ID" value="NZ_BAAFZP010000001.1"/>
</dbReference>
<organism evidence="6 7">
    <name type="scientific">Phyllobacterium phragmitis</name>
    <dbReference type="NCBI Taxonomy" id="2670329"/>
    <lineage>
        <taxon>Bacteria</taxon>
        <taxon>Pseudomonadati</taxon>
        <taxon>Pseudomonadota</taxon>
        <taxon>Alphaproteobacteria</taxon>
        <taxon>Hyphomicrobiales</taxon>
        <taxon>Phyllobacteriaceae</taxon>
        <taxon>Phyllobacterium</taxon>
    </lineage>
</organism>
<evidence type="ECO:0000256" key="2">
    <source>
        <dbReference type="ARBA" id="ARBA00005695"/>
    </source>
</evidence>
<evidence type="ECO:0000256" key="4">
    <source>
        <dbReference type="SAM" id="SignalP"/>
    </source>
</evidence>
<dbReference type="PIRSF" id="PIRSF002741">
    <property type="entry name" value="MppA"/>
    <property type="match status" value="1"/>
</dbReference>
<dbReference type="PANTHER" id="PTHR30290:SF38">
    <property type="entry name" value="D,D-DIPEPTIDE-BINDING PERIPLASMIC PROTEIN DDPA-RELATED"/>
    <property type="match status" value="1"/>
</dbReference>
<dbReference type="Gene3D" id="3.90.76.10">
    <property type="entry name" value="Dipeptide-binding Protein, Domain 1"/>
    <property type="match status" value="1"/>
</dbReference>
<comment type="subcellular location">
    <subcellularLocation>
        <location evidence="1">Periplasm</location>
    </subcellularLocation>
</comment>
<dbReference type="SUPFAM" id="SSF53850">
    <property type="entry name" value="Periplasmic binding protein-like II"/>
    <property type="match status" value="1"/>
</dbReference>
<dbReference type="Proteomes" id="UP001628091">
    <property type="component" value="Unassembled WGS sequence"/>
</dbReference>
<dbReference type="Gene3D" id="3.40.190.10">
    <property type="entry name" value="Periplasmic binding protein-like II"/>
    <property type="match status" value="1"/>
</dbReference>
<comment type="caution">
    <text evidence="6">The sequence shown here is derived from an EMBL/GenBank/DDBJ whole genome shotgun (WGS) entry which is preliminary data.</text>
</comment>
<name>A0ABQ0H0A4_9HYPH</name>
<dbReference type="InterPro" id="IPR000914">
    <property type="entry name" value="SBP_5_dom"/>
</dbReference>
<accession>A0ABQ0H0A4</accession>
<reference evidence="6 7" key="1">
    <citation type="submission" date="2024-10" db="EMBL/GenBank/DDBJ databases">
        <title>Isolation, draft genome sequencing and identification of Phyllobacterium sp. NSA23, isolated from leaf soil.</title>
        <authorList>
            <person name="Akita H."/>
        </authorList>
    </citation>
    <scope>NUCLEOTIDE SEQUENCE [LARGE SCALE GENOMIC DNA]</scope>
    <source>
        <strain evidence="6 7">NSA23</strain>
    </source>
</reference>
<evidence type="ECO:0000256" key="1">
    <source>
        <dbReference type="ARBA" id="ARBA00004418"/>
    </source>
</evidence>
<evidence type="ECO:0000256" key="3">
    <source>
        <dbReference type="ARBA" id="ARBA00022729"/>
    </source>
</evidence>
<feature type="chain" id="PRO_5046696811" evidence="4">
    <location>
        <begin position="31"/>
        <end position="500"/>
    </location>
</feature>
<dbReference type="EMBL" id="BAAFZP010000001">
    <property type="protein sequence ID" value="GAB1582346.1"/>
    <property type="molecule type" value="Genomic_DNA"/>
</dbReference>
<feature type="signal peptide" evidence="4">
    <location>
        <begin position="1"/>
        <end position="30"/>
    </location>
</feature>
<evidence type="ECO:0000313" key="7">
    <source>
        <dbReference type="Proteomes" id="UP001628091"/>
    </source>
</evidence>
<evidence type="ECO:0000313" key="6">
    <source>
        <dbReference type="EMBL" id="GAB1582346.1"/>
    </source>
</evidence>
<dbReference type="PANTHER" id="PTHR30290">
    <property type="entry name" value="PERIPLASMIC BINDING COMPONENT OF ABC TRANSPORTER"/>
    <property type="match status" value="1"/>
</dbReference>
<evidence type="ECO:0000259" key="5">
    <source>
        <dbReference type="Pfam" id="PF00496"/>
    </source>
</evidence>